<organism evidence="1">
    <name type="scientific">marine sediment metagenome</name>
    <dbReference type="NCBI Taxonomy" id="412755"/>
    <lineage>
        <taxon>unclassified sequences</taxon>
        <taxon>metagenomes</taxon>
        <taxon>ecological metagenomes</taxon>
    </lineage>
</organism>
<reference evidence="1" key="1">
    <citation type="journal article" date="2015" name="Nature">
        <title>Complex archaea that bridge the gap between prokaryotes and eukaryotes.</title>
        <authorList>
            <person name="Spang A."/>
            <person name="Saw J.H."/>
            <person name="Jorgensen S.L."/>
            <person name="Zaremba-Niedzwiedzka K."/>
            <person name="Martijn J."/>
            <person name="Lind A.E."/>
            <person name="van Eijk R."/>
            <person name="Schleper C."/>
            <person name="Guy L."/>
            <person name="Ettema T.J."/>
        </authorList>
    </citation>
    <scope>NUCLEOTIDE SEQUENCE</scope>
</reference>
<name>A0A0F9BB08_9ZZZZ</name>
<dbReference type="AlphaFoldDB" id="A0A0F9BB08"/>
<sequence>GAMTHNPHEPVYMKRFQIHFLEQLYLQQMKEK</sequence>
<gene>
    <name evidence="1" type="ORF">LCGC14_2471370</name>
</gene>
<accession>A0A0F9BB08</accession>
<evidence type="ECO:0000313" key="1">
    <source>
        <dbReference type="EMBL" id="KKL18855.1"/>
    </source>
</evidence>
<proteinExistence type="predicted"/>
<feature type="non-terminal residue" evidence="1">
    <location>
        <position position="1"/>
    </location>
</feature>
<protein>
    <submittedName>
        <fullName evidence="1">Uncharacterized protein</fullName>
    </submittedName>
</protein>
<comment type="caution">
    <text evidence="1">The sequence shown here is derived from an EMBL/GenBank/DDBJ whole genome shotgun (WGS) entry which is preliminary data.</text>
</comment>
<dbReference type="EMBL" id="LAZR01038707">
    <property type="protein sequence ID" value="KKL18855.1"/>
    <property type="molecule type" value="Genomic_DNA"/>
</dbReference>